<dbReference type="EMBL" id="JAUJEA010000001">
    <property type="protein sequence ID" value="MDN5200252.1"/>
    <property type="molecule type" value="Genomic_DNA"/>
</dbReference>
<dbReference type="InterPro" id="IPR029058">
    <property type="entry name" value="AB_hydrolase_fold"/>
</dbReference>
<dbReference type="Proteomes" id="UP001172082">
    <property type="component" value="Unassembled WGS sequence"/>
</dbReference>
<organism evidence="3 4">
    <name type="scientific">Splendidivirga corallicola</name>
    <dbReference type="NCBI Taxonomy" id="3051826"/>
    <lineage>
        <taxon>Bacteria</taxon>
        <taxon>Pseudomonadati</taxon>
        <taxon>Bacteroidota</taxon>
        <taxon>Cytophagia</taxon>
        <taxon>Cytophagales</taxon>
        <taxon>Splendidivirgaceae</taxon>
        <taxon>Splendidivirga</taxon>
    </lineage>
</organism>
<protein>
    <recommendedName>
        <fullName evidence="2">BD-FAE-like domain-containing protein</fullName>
    </recommendedName>
</protein>
<name>A0ABT8KJL7_9BACT</name>
<feature type="chain" id="PRO_5045369842" description="BD-FAE-like domain-containing protein" evidence="1">
    <location>
        <begin position="24"/>
        <end position="280"/>
    </location>
</feature>
<dbReference type="RefSeq" id="WP_346750278.1">
    <property type="nucleotide sequence ID" value="NZ_JAUJEA010000001.1"/>
</dbReference>
<proteinExistence type="predicted"/>
<feature type="domain" description="BD-FAE-like" evidence="2">
    <location>
        <begin position="64"/>
        <end position="165"/>
    </location>
</feature>
<dbReference type="Gene3D" id="3.40.50.1820">
    <property type="entry name" value="alpha/beta hydrolase"/>
    <property type="match status" value="1"/>
</dbReference>
<keyword evidence="1" id="KW-0732">Signal</keyword>
<evidence type="ECO:0000313" key="4">
    <source>
        <dbReference type="Proteomes" id="UP001172082"/>
    </source>
</evidence>
<accession>A0ABT8KJL7</accession>
<evidence type="ECO:0000256" key="1">
    <source>
        <dbReference type="SAM" id="SignalP"/>
    </source>
</evidence>
<evidence type="ECO:0000313" key="3">
    <source>
        <dbReference type="EMBL" id="MDN5200252.1"/>
    </source>
</evidence>
<dbReference type="Pfam" id="PF20434">
    <property type="entry name" value="BD-FAE"/>
    <property type="match status" value="1"/>
</dbReference>
<reference evidence="3" key="1">
    <citation type="submission" date="2023-06" db="EMBL/GenBank/DDBJ databases">
        <title>Genomic of Parafulvivirga corallium.</title>
        <authorList>
            <person name="Wang G."/>
        </authorList>
    </citation>
    <scope>NUCLEOTIDE SEQUENCE</scope>
    <source>
        <strain evidence="3">BMA10</strain>
    </source>
</reference>
<evidence type="ECO:0000259" key="2">
    <source>
        <dbReference type="Pfam" id="PF20434"/>
    </source>
</evidence>
<gene>
    <name evidence="3" type="ORF">QQ008_02745</name>
</gene>
<comment type="caution">
    <text evidence="3">The sequence shown here is derived from an EMBL/GenBank/DDBJ whole genome shotgun (WGS) entry which is preliminary data.</text>
</comment>
<sequence>MKTLIFPPLVILLLQLSIFQTQAQHRAFSDFENDPDHPAFNEELIFTIKRDTVAGYAFIANGREPKETVILVHGFPGNDNNFDVAQSIRRTGKNVIHFHYRGAWGNQGEYLYSHSLEDIDGVIHYLSDTANAKRLRIDTNSFTLLGRSYGGGIALIQGSINDKVKRIIAISSGNYGERLKDISSIQEIPGYKTYTNRQFMLNIDTDKFLQELIDKKDQYNILTYKDQLKKKDVLIIEDSDRNDSWINQLENIKVVKIKSGHSFIDRRIEMINTLIDWLHK</sequence>
<feature type="signal peptide" evidence="1">
    <location>
        <begin position="1"/>
        <end position="23"/>
    </location>
</feature>
<dbReference type="InterPro" id="IPR049492">
    <property type="entry name" value="BD-FAE-like_dom"/>
</dbReference>
<dbReference type="SUPFAM" id="SSF53474">
    <property type="entry name" value="alpha/beta-Hydrolases"/>
    <property type="match status" value="1"/>
</dbReference>
<keyword evidence="4" id="KW-1185">Reference proteome</keyword>